<dbReference type="HAMAP" id="MF_00736">
    <property type="entry name" value="Ribosomal_uL11"/>
    <property type="match status" value="1"/>
</dbReference>
<dbReference type="EMBL" id="CAJOBC010082508">
    <property type="protein sequence ID" value="CAF4287401.1"/>
    <property type="molecule type" value="Genomic_DNA"/>
</dbReference>
<gene>
    <name evidence="11" type="ORF">GPM918_LOCUS32887</name>
    <name evidence="10" type="ORF">OVA965_LOCUS20410</name>
    <name evidence="13" type="ORF">SRO942_LOCUS33563</name>
    <name evidence="12" type="ORF">TMI583_LOCUS20778</name>
</gene>
<evidence type="ECO:0000256" key="7">
    <source>
        <dbReference type="RuleBase" id="RU003978"/>
    </source>
</evidence>
<dbReference type="InterPro" id="IPR036796">
    <property type="entry name" value="Ribosomal_uL11_N_sf"/>
</dbReference>
<dbReference type="AlphaFoldDB" id="A0A815KGT3"/>
<evidence type="ECO:0000259" key="8">
    <source>
        <dbReference type="Pfam" id="PF00298"/>
    </source>
</evidence>
<dbReference type="Proteomes" id="UP000682733">
    <property type="component" value="Unassembled WGS sequence"/>
</dbReference>
<dbReference type="Proteomes" id="UP000677228">
    <property type="component" value="Unassembled WGS sequence"/>
</dbReference>
<dbReference type="FunFam" id="1.10.10.250:FF:000003">
    <property type="entry name" value="Mitochondrial ribosomal protein L11"/>
    <property type="match status" value="1"/>
</dbReference>
<proteinExistence type="inferred from homology"/>
<dbReference type="Gene3D" id="1.10.10.250">
    <property type="entry name" value="Ribosomal protein L11, C-terminal domain"/>
    <property type="match status" value="1"/>
</dbReference>
<name>A0A815KGT3_9BILA</name>
<keyword evidence="14" id="KW-1185">Reference proteome</keyword>
<feature type="domain" description="Large ribosomal subunit protein uL11 N-terminal" evidence="9">
    <location>
        <begin position="28"/>
        <end position="85"/>
    </location>
</feature>
<dbReference type="PANTHER" id="PTHR11661">
    <property type="entry name" value="60S RIBOSOMAL PROTEIN L12"/>
    <property type="match status" value="1"/>
</dbReference>
<dbReference type="EMBL" id="CAJNOK010010835">
    <property type="protein sequence ID" value="CAF1125936.1"/>
    <property type="molecule type" value="Genomic_DNA"/>
</dbReference>
<dbReference type="Pfam" id="PF03946">
    <property type="entry name" value="Ribosomal_L11_N"/>
    <property type="match status" value="1"/>
</dbReference>
<dbReference type="GO" id="GO:0070180">
    <property type="term" value="F:large ribosomal subunit rRNA binding"/>
    <property type="evidence" value="ECO:0007669"/>
    <property type="project" value="TreeGrafter"/>
</dbReference>
<keyword evidence="3 7" id="KW-0687">Ribonucleoprotein</keyword>
<dbReference type="InterPro" id="IPR000911">
    <property type="entry name" value="Ribosomal_uL11"/>
</dbReference>
<evidence type="ECO:0000256" key="3">
    <source>
        <dbReference type="ARBA" id="ARBA00023274"/>
    </source>
</evidence>
<evidence type="ECO:0000313" key="14">
    <source>
        <dbReference type="Proteomes" id="UP000663829"/>
    </source>
</evidence>
<dbReference type="Proteomes" id="UP000663829">
    <property type="component" value="Unassembled WGS sequence"/>
</dbReference>
<dbReference type="GO" id="GO:0003735">
    <property type="term" value="F:structural constituent of ribosome"/>
    <property type="evidence" value="ECO:0007669"/>
    <property type="project" value="InterPro"/>
</dbReference>
<sequence>MASARQVGKMASKMKAAAAKVTLQPYFNLTIPAQQASPAPPLGPILGQHSLNIAQFCKDFNDRTKDYKEGIPLPCHVYVKPDRSYELVFYSPETDYLLKQAAGLKRSALKPGEEPGGRISVRHIYEIARIKIQDEPYQGLPLETICRDLVYRAQVLGIEVVKTINVDEHKKYMEDLRILHERQAKEIEEEQQAKLLRGATATATGKK</sequence>
<dbReference type="InterPro" id="IPR020783">
    <property type="entry name" value="Ribosomal_uL11_C"/>
</dbReference>
<feature type="domain" description="Large ribosomal subunit protein uL11 C-terminal" evidence="8">
    <location>
        <begin position="91"/>
        <end position="160"/>
    </location>
</feature>
<dbReference type="GO" id="GO:0005762">
    <property type="term" value="C:mitochondrial large ribosomal subunit"/>
    <property type="evidence" value="ECO:0007669"/>
    <property type="project" value="TreeGrafter"/>
</dbReference>
<dbReference type="SMART" id="SM00649">
    <property type="entry name" value="RL11"/>
    <property type="match status" value="1"/>
</dbReference>
<dbReference type="EMBL" id="CAJNOQ010017096">
    <property type="protein sequence ID" value="CAF1392976.1"/>
    <property type="molecule type" value="Genomic_DNA"/>
</dbReference>
<evidence type="ECO:0000313" key="10">
    <source>
        <dbReference type="EMBL" id="CAF1125936.1"/>
    </source>
</evidence>
<dbReference type="PANTHER" id="PTHR11661:SF1">
    <property type="entry name" value="LARGE RIBOSOMAL SUBUNIT PROTEIN UL11M"/>
    <property type="match status" value="1"/>
</dbReference>
<dbReference type="CDD" id="cd00349">
    <property type="entry name" value="Ribosomal_L11"/>
    <property type="match status" value="1"/>
</dbReference>
<comment type="caution">
    <text evidence="11">The sequence shown here is derived from an EMBL/GenBank/DDBJ whole genome shotgun (WGS) entry which is preliminary data.</text>
</comment>
<evidence type="ECO:0000313" key="11">
    <source>
        <dbReference type="EMBL" id="CAF1392976.1"/>
    </source>
</evidence>
<evidence type="ECO:0000313" key="13">
    <source>
        <dbReference type="EMBL" id="CAF4287401.1"/>
    </source>
</evidence>
<comment type="subunit">
    <text evidence="4">Component of the mitochondrial ribosome large subunit (39S) which comprises a 16S rRNA and about 50 distinct proteins.</text>
</comment>
<protein>
    <recommendedName>
        <fullName evidence="5">Large ribosomal subunit protein uL11m</fullName>
    </recommendedName>
    <alternativeName>
        <fullName evidence="6">39S ribosomal protein L11, mitochondrial</fullName>
    </alternativeName>
</protein>
<accession>A0A815KGT3</accession>
<evidence type="ECO:0000256" key="6">
    <source>
        <dbReference type="ARBA" id="ARBA00041455"/>
    </source>
</evidence>
<evidence type="ECO:0000259" key="9">
    <source>
        <dbReference type="Pfam" id="PF03946"/>
    </source>
</evidence>
<dbReference type="GO" id="GO:0006412">
    <property type="term" value="P:translation"/>
    <property type="evidence" value="ECO:0007669"/>
    <property type="project" value="InterPro"/>
</dbReference>
<dbReference type="Proteomes" id="UP000681722">
    <property type="component" value="Unassembled WGS sequence"/>
</dbReference>
<dbReference type="SUPFAM" id="SSF46906">
    <property type="entry name" value="Ribosomal protein L11, C-terminal domain"/>
    <property type="match status" value="1"/>
</dbReference>
<organism evidence="11 14">
    <name type="scientific">Didymodactylos carnosus</name>
    <dbReference type="NCBI Taxonomy" id="1234261"/>
    <lineage>
        <taxon>Eukaryota</taxon>
        <taxon>Metazoa</taxon>
        <taxon>Spiralia</taxon>
        <taxon>Gnathifera</taxon>
        <taxon>Rotifera</taxon>
        <taxon>Eurotatoria</taxon>
        <taxon>Bdelloidea</taxon>
        <taxon>Philodinida</taxon>
        <taxon>Philodinidae</taxon>
        <taxon>Didymodactylos</taxon>
    </lineage>
</organism>
<evidence type="ECO:0000256" key="4">
    <source>
        <dbReference type="ARBA" id="ARBA00038782"/>
    </source>
</evidence>
<evidence type="ECO:0000256" key="2">
    <source>
        <dbReference type="ARBA" id="ARBA00022980"/>
    </source>
</evidence>
<dbReference type="SUPFAM" id="SSF54747">
    <property type="entry name" value="Ribosomal L11/L12e N-terminal domain"/>
    <property type="match status" value="1"/>
</dbReference>
<keyword evidence="2 7" id="KW-0689">Ribosomal protein</keyword>
<dbReference type="Gene3D" id="3.30.1550.10">
    <property type="entry name" value="Ribosomal protein L11/L12, N-terminal domain"/>
    <property type="match status" value="1"/>
</dbReference>
<evidence type="ECO:0000256" key="5">
    <source>
        <dbReference type="ARBA" id="ARBA00040104"/>
    </source>
</evidence>
<dbReference type="InterPro" id="IPR020784">
    <property type="entry name" value="Ribosomal_uL11_N"/>
</dbReference>
<dbReference type="OrthoDB" id="1091498at2759"/>
<dbReference type="Pfam" id="PF00298">
    <property type="entry name" value="Ribosomal_L11"/>
    <property type="match status" value="1"/>
</dbReference>
<evidence type="ECO:0000313" key="12">
    <source>
        <dbReference type="EMBL" id="CAF3903885.1"/>
    </source>
</evidence>
<reference evidence="11" key="1">
    <citation type="submission" date="2021-02" db="EMBL/GenBank/DDBJ databases">
        <authorList>
            <person name="Nowell W R."/>
        </authorList>
    </citation>
    <scope>NUCLEOTIDE SEQUENCE</scope>
</reference>
<dbReference type="InterPro" id="IPR036769">
    <property type="entry name" value="Ribosomal_uL11_C_sf"/>
</dbReference>
<dbReference type="EMBL" id="CAJOBA010019460">
    <property type="protein sequence ID" value="CAF3903885.1"/>
    <property type="molecule type" value="Genomic_DNA"/>
</dbReference>
<evidence type="ECO:0000256" key="1">
    <source>
        <dbReference type="ARBA" id="ARBA00010537"/>
    </source>
</evidence>
<comment type="similarity">
    <text evidence="1 7">Belongs to the universal ribosomal protein uL11 family.</text>
</comment>